<evidence type="ECO:0000256" key="1">
    <source>
        <dbReference type="ARBA" id="ARBA00007626"/>
    </source>
</evidence>
<evidence type="ECO:0000256" key="4">
    <source>
        <dbReference type="SAM" id="SignalP"/>
    </source>
</evidence>
<keyword evidence="4" id="KW-0732">Signal</keyword>
<dbReference type="InterPro" id="IPR011990">
    <property type="entry name" value="TPR-like_helical_dom_sf"/>
</dbReference>
<name>A0AAX6E0B8_IRIPA</name>
<dbReference type="SUPFAM" id="SSF48452">
    <property type="entry name" value="TPR-like"/>
    <property type="match status" value="1"/>
</dbReference>
<dbReference type="Proteomes" id="UP001140949">
    <property type="component" value="Unassembled WGS sequence"/>
</dbReference>
<sequence length="392" mass="43609">MSSSLRHLLLLRRRGFSAAAAAAAVLSPSDPSAVLSAKQKSRAALSLLKSESDPERILSICRSADLHPSSHLDRHSLSLAITNLSKTNSTSSIQTLVSSLLLQRRDAKSLSHAIVLFGQAGMLDSALSAFTSSPPSTKNLNSLLFAAILAKDHPSVERFFRMFPDVEPDVDTYNVVVKSFSESGSTRSAYSLLDEMRKKNIEPNTTTFNTMISGFYRENKLDEVDKVIDLMRRKYNSQPGLSTYNERIMSLCKLKRSKEAKGLFDEMVRKKMKMNPVTYSHLIVGFCKEGDLEEAKRFYGEMKKKGLVAGSSCYFSLIHYLCQGEDFEAALGVCNEMMERNWVPCFATMKLLVKGLAKIGKGEEASEIVGKMKERFPGNAEMWKEVEEGLPK</sequence>
<dbReference type="PROSITE" id="PS51375">
    <property type="entry name" value="PPR"/>
    <property type="match status" value="5"/>
</dbReference>
<proteinExistence type="inferred from homology"/>
<accession>A0AAX6E0B8</accession>
<feature type="signal peptide" evidence="4">
    <location>
        <begin position="1"/>
        <end position="19"/>
    </location>
</feature>
<feature type="repeat" description="PPR" evidence="3">
    <location>
        <begin position="169"/>
        <end position="203"/>
    </location>
</feature>
<dbReference type="Pfam" id="PF13041">
    <property type="entry name" value="PPR_2"/>
    <property type="match status" value="2"/>
</dbReference>
<organism evidence="5 6">
    <name type="scientific">Iris pallida</name>
    <name type="common">Sweet iris</name>
    <dbReference type="NCBI Taxonomy" id="29817"/>
    <lineage>
        <taxon>Eukaryota</taxon>
        <taxon>Viridiplantae</taxon>
        <taxon>Streptophyta</taxon>
        <taxon>Embryophyta</taxon>
        <taxon>Tracheophyta</taxon>
        <taxon>Spermatophyta</taxon>
        <taxon>Magnoliopsida</taxon>
        <taxon>Liliopsida</taxon>
        <taxon>Asparagales</taxon>
        <taxon>Iridaceae</taxon>
        <taxon>Iridoideae</taxon>
        <taxon>Irideae</taxon>
        <taxon>Iris</taxon>
    </lineage>
</organism>
<dbReference type="EMBL" id="JANAVB010040818">
    <property type="protein sequence ID" value="KAJ6797508.1"/>
    <property type="molecule type" value="Genomic_DNA"/>
</dbReference>
<gene>
    <name evidence="5" type="ORF">M6B38_217585</name>
</gene>
<feature type="repeat" description="PPR" evidence="3">
    <location>
        <begin position="204"/>
        <end position="234"/>
    </location>
</feature>
<keyword evidence="2" id="KW-0677">Repeat</keyword>
<dbReference type="Gene3D" id="1.25.40.10">
    <property type="entry name" value="Tetratricopeptide repeat domain"/>
    <property type="match status" value="2"/>
</dbReference>
<reference evidence="5" key="1">
    <citation type="journal article" date="2023" name="GigaByte">
        <title>Genome assembly of the bearded iris, Iris pallida Lam.</title>
        <authorList>
            <person name="Bruccoleri R.E."/>
            <person name="Oakeley E.J."/>
            <person name="Faust A.M.E."/>
            <person name="Altorfer M."/>
            <person name="Dessus-Babus S."/>
            <person name="Burckhardt D."/>
            <person name="Oertli M."/>
            <person name="Naumann U."/>
            <person name="Petersen F."/>
            <person name="Wong J."/>
        </authorList>
    </citation>
    <scope>NUCLEOTIDE SEQUENCE</scope>
    <source>
        <strain evidence="5">GSM-AAB239-AS_SAM_17_03QT</strain>
    </source>
</reference>
<evidence type="ECO:0000256" key="3">
    <source>
        <dbReference type="PROSITE-ProRule" id="PRU00708"/>
    </source>
</evidence>
<feature type="chain" id="PRO_5043937742" evidence="4">
    <location>
        <begin position="20"/>
        <end position="392"/>
    </location>
</feature>
<evidence type="ECO:0000313" key="6">
    <source>
        <dbReference type="Proteomes" id="UP001140949"/>
    </source>
</evidence>
<reference evidence="5" key="2">
    <citation type="submission" date="2023-04" db="EMBL/GenBank/DDBJ databases">
        <authorList>
            <person name="Bruccoleri R.E."/>
            <person name="Oakeley E.J."/>
            <person name="Faust A.-M."/>
            <person name="Dessus-Babus S."/>
            <person name="Altorfer M."/>
            <person name="Burckhardt D."/>
            <person name="Oertli M."/>
            <person name="Naumann U."/>
            <person name="Petersen F."/>
            <person name="Wong J."/>
        </authorList>
    </citation>
    <scope>NUCLEOTIDE SEQUENCE</scope>
    <source>
        <strain evidence="5">GSM-AAB239-AS_SAM_17_03QT</strain>
        <tissue evidence="5">Leaf</tissue>
    </source>
</reference>
<dbReference type="InterPro" id="IPR002885">
    <property type="entry name" value="PPR_rpt"/>
</dbReference>
<keyword evidence="6" id="KW-1185">Reference proteome</keyword>
<dbReference type="AlphaFoldDB" id="A0AAX6E0B8"/>
<dbReference type="PANTHER" id="PTHR47939:SF9">
    <property type="entry name" value="(WILD MALAYSIAN BANANA) HYPOTHETICAL PROTEIN"/>
    <property type="match status" value="1"/>
</dbReference>
<feature type="repeat" description="PPR" evidence="3">
    <location>
        <begin position="310"/>
        <end position="344"/>
    </location>
</feature>
<protein>
    <submittedName>
        <fullName evidence="5">Pentatricopeptide repeat-containing protein, mitochondrial</fullName>
    </submittedName>
</protein>
<comment type="similarity">
    <text evidence="1">Belongs to the PPR family. P subfamily.</text>
</comment>
<dbReference type="NCBIfam" id="TIGR00756">
    <property type="entry name" value="PPR"/>
    <property type="match status" value="5"/>
</dbReference>
<feature type="repeat" description="PPR" evidence="3">
    <location>
        <begin position="275"/>
        <end position="309"/>
    </location>
</feature>
<dbReference type="Pfam" id="PF01535">
    <property type="entry name" value="PPR"/>
    <property type="match status" value="2"/>
</dbReference>
<evidence type="ECO:0000256" key="2">
    <source>
        <dbReference type="ARBA" id="ARBA00022737"/>
    </source>
</evidence>
<dbReference type="InterPro" id="IPR050667">
    <property type="entry name" value="PPR-containing_protein"/>
</dbReference>
<dbReference type="PANTHER" id="PTHR47939">
    <property type="entry name" value="MEMBRANE-ASSOCIATED SALT-INDUCIBLE PROTEIN-LIKE"/>
    <property type="match status" value="1"/>
</dbReference>
<feature type="repeat" description="PPR" evidence="3">
    <location>
        <begin position="240"/>
        <end position="274"/>
    </location>
</feature>
<comment type="caution">
    <text evidence="5">The sequence shown here is derived from an EMBL/GenBank/DDBJ whole genome shotgun (WGS) entry which is preliminary data.</text>
</comment>
<evidence type="ECO:0000313" key="5">
    <source>
        <dbReference type="EMBL" id="KAJ6797508.1"/>
    </source>
</evidence>